<comment type="caution">
    <text evidence="1">The sequence shown here is derived from an EMBL/GenBank/DDBJ whole genome shotgun (WGS) entry which is preliminary data.</text>
</comment>
<dbReference type="AlphaFoldDB" id="M0AYU7"/>
<accession>M0AYU7</accession>
<evidence type="ECO:0000313" key="2">
    <source>
        <dbReference type="Proteomes" id="UP000011554"/>
    </source>
</evidence>
<evidence type="ECO:0000313" key="1">
    <source>
        <dbReference type="EMBL" id="ELZ02584.1"/>
    </source>
</evidence>
<sequence>MSTESQSSVSPNRWRRHQRTAALFRSRRNRVACASAFESVPASVPVLVSVRAVSERVSVPVPDDEDRRRFRRWVVPVPVPVPADADAALVVPLGD</sequence>
<gene>
    <name evidence="1" type="ORF">C481_07951</name>
</gene>
<dbReference type="EMBL" id="AOIO01000021">
    <property type="protein sequence ID" value="ELZ02584.1"/>
    <property type="molecule type" value="Genomic_DNA"/>
</dbReference>
<name>M0AYU7_NATA1</name>
<reference evidence="1 2" key="1">
    <citation type="journal article" date="2014" name="PLoS Genet.">
        <title>Phylogenetically driven sequencing of extremely halophilic archaea reveals strategies for static and dynamic osmo-response.</title>
        <authorList>
            <person name="Becker E.A."/>
            <person name="Seitzer P.M."/>
            <person name="Tritt A."/>
            <person name="Larsen D."/>
            <person name="Krusor M."/>
            <person name="Yao A.I."/>
            <person name="Wu D."/>
            <person name="Madern D."/>
            <person name="Eisen J.A."/>
            <person name="Darling A.E."/>
            <person name="Facciotti M.T."/>
        </authorList>
    </citation>
    <scope>NUCLEOTIDE SEQUENCE [LARGE SCALE GENOMIC DNA]</scope>
    <source>
        <strain evidence="1 2">DSM 12278</strain>
    </source>
</reference>
<dbReference type="STRING" id="29540.C481_07951"/>
<proteinExistence type="predicted"/>
<dbReference type="Proteomes" id="UP000011554">
    <property type="component" value="Unassembled WGS sequence"/>
</dbReference>
<organism evidence="1 2">
    <name type="scientific">Natrialba asiatica (strain ATCC 700177 / DSM 12278 / JCM 9576 / FERM P-10747 / NBRC 102637 / 172P1)</name>
    <dbReference type="NCBI Taxonomy" id="29540"/>
    <lineage>
        <taxon>Archaea</taxon>
        <taxon>Methanobacteriati</taxon>
        <taxon>Methanobacteriota</taxon>
        <taxon>Stenosarchaea group</taxon>
        <taxon>Halobacteria</taxon>
        <taxon>Halobacteriales</taxon>
        <taxon>Natrialbaceae</taxon>
        <taxon>Natrialba</taxon>
    </lineage>
</organism>
<protein>
    <submittedName>
        <fullName evidence="1">Uncharacterized protein</fullName>
    </submittedName>
</protein>
<keyword evidence="2" id="KW-1185">Reference proteome</keyword>